<organism evidence="2 3">
    <name type="scientific">Bombardia bombarda</name>
    <dbReference type="NCBI Taxonomy" id="252184"/>
    <lineage>
        <taxon>Eukaryota</taxon>
        <taxon>Fungi</taxon>
        <taxon>Dikarya</taxon>
        <taxon>Ascomycota</taxon>
        <taxon>Pezizomycotina</taxon>
        <taxon>Sordariomycetes</taxon>
        <taxon>Sordariomycetidae</taxon>
        <taxon>Sordariales</taxon>
        <taxon>Lasiosphaeriaceae</taxon>
        <taxon>Bombardia</taxon>
    </lineage>
</organism>
<keyword evidence="1" id="KW-0472">Membrane</keyword>
<sequence>MWFEVSLCLFACTLSSTYLLFHGWDVGMARHVTSLTGAFATFSILFSSSAWSWGFYFCVWDLLFLFIWLLNGGIRPHGTFQVLFDFGLLPIVHFTVCSFLFSEFGAVGDGVPLHIIPSGWGRRE</sequence>
<evidence type="ECO:0000256" key="1">
    <source>
        <dbReference type="SAM" id="Phobius"/>
    </source>
</evidence>
<keyword evidence="1" id="KW-0812">Transmembrane</keyword>
<keyword evidence="1" id="KW-1133">Transmembrane helix</keyword>
<evidence type="ECO:0000313" key="3">
    <source>
        <dbReference type="Proteomes" id="UP001174934"/>
    </source>
</evidence>
<dbReference type="EMBL" id="JAULSR010000001">
    <property type="protein sequence ID" value="KAK0635411.1"/>
    <property type="molecule type" value="Genomic_DNA"/>
</dbReference>
<proteinExistence type="predicted"/>
<reference evidence="2" key="1">
    <citation type="submission" date="2023-06" db="EMBL/GenBank/DDBJ databases">
        <title>Genome-scale phylogeny and comparative genomics of the fungal order Sordariales.</title>
        <authorList>
            <consortium name="Lawrence Berkeley National Laboratory"/>
            <person name="Hensen N."/>
            <person name="Bonometti L."/>
            <person name="Westerberg I."/>
            <person name="Brannstrom I.O."/>
            <person name="Guillou S."/>
            <person name="Cros-Aarteil S."/>
            <person name="Calhoun S."/>
            <person name="Haridas S."/>
            <person name="Kuo A."/>
            <person name="Mondo S."/>
            <person name="Pangilinan J."/>
            <person name="Riley R."/>
            <person name="LaButti K."/>
            <person name="Andreopoulos B."/>
            <person name="Lipzen A."/>
            <person name="Chen C."/>
            <person name="Yanf M."/>
            <person name="Daum C."/>
            <person name="Ng V."/>
            <person name="Clum A."/>
            <person name="Steindorff A."/>
            <person name="Ohm R."/>
            <person name="Martin F."/>
            <person name="Silar P."/>
            <person name="Natvig D."/>
            <person name="Lalanne C."/>
            <person name="Gautier V."/>
            <person name="Ament-velasquez S.L."/>
            <person name="Kruys A."/>
            <person name="Hutchinson M.I."/>
            <person name="Powell A.J."/>
            <person name="Barry K."/>
            <person name="Miller A.N."/>
            <person name="Grigoriev I.V."/>
            <person name="Debuchy R."/>
            <person name="Gladieux P."/>
            <person name="Thoren M.H."/>
            <person name="Johannesson H."/>
        </authorList>
    </citation>
    <scope>NUCLEOTIDE SEQUENCE</scope>
    <source>
        <strain evidence="2">SMH3391-2</strain>
    </source>
</reference>
<comment type="caution">
    <text evidence="2">The sequence shown here is derived from an EMBL/GenBank/DDBJ whole genome shotgun (WGS) entry which is preliminary data.</text>
</comment>
<dbReference type="Proteomes" id="UP001174934">
    <property type="component" value="Unassembled WGS sequence"/>
</dbReference>
<evidence type="ECO:0000313" key="2">
    <source>
        <dbReference type="EMBL" id="KAK0635411.1"/>
    </source>
</evidence>
<name>A0AA39XKQ0_9PEZI</name>
<protein>
    <submittedName>
        <fullName evidence="2">Uncharacterized protein</fullName>
    </submittedName>
</protein>
<feature type="transmembrane region" description="Helical" evidence="1">
    <location>
        <begin position="53"/>
        <end position="70"/>
    </location>
</feature>
<accession>A0AA39XKQ0</accession>
<feature type="transmembrane region" description="Helical" evidence="1">
    <location>
        <begin position="82"/>
        <end position="101"/>
    </location>
</feature>
<gene>
    <name evidence="2" type="ORF">B0T17DRAFT_40527</name>
</gene>
<dbReference type="AlphaFoldDB" id="A0AA39XKQ0"/>
<keyword evidence="3" id="KW-1185">Reference proteome</keyword>